<accession>A0A944CF67</accession>
<feature type="transmembrane region" description="Helical" evidence="1">
    <location>
        <begin position="287"/>
        <end position="304"/>
    </location>
</feature>
<feature type="transmembrane region" description="Helical" evidence="1">
    <location>
        <begin position="264"/>
        <end position="282"/>
    </location>
</feature>
<gene>
    <name evidence="2" type="ORF">DYI23_11680</name>
</gene>
<name>A0A944CF67_9HYPH</name>
<evidence type="ECO:0008006" key="4">
    <source>
        <dbReference type="Google" id="ProtNLM"/>
    </source>
</evidence>
<dbReference type="AlphaFoldDB" id="A0A944CF67"/>
<reference evidence="2" key="2">
    <citation type="journal article" date="2021" name="Microorganisms">
        <title>Bacterial Dimethylsulfoniopropionate Biosynthesis in the East China Sea.</title>
        <authorList>
            <person name="Liu J."/>
            <person name="Zhang Y."/>
            <person name="Liu J."/>
            <person name="Zhong H."/>
            <person name="Williams B.T."/>
            <person name="Zheng Y."/>
            <person name="Curson A.R.J."/>
            <person name="Sun C."/>
            <person name="Sun H."/>
            <person name="Song D."/>
            <person name="Wagner Mackenzie B."/>
            <person name="Bermejo Martinez A."/>
            <person name="Todd J.D."/>
            <person name="Zhang X.H."/>
        </authorList>
    </citation>
    <scope>NUCLEOTIDE SEQUENCE</scope>
    <source>
        <strain evidence="2">AESS21</strain>
    </source>
</reference>
<proteinExistence type="predicted"/>
<feature type="transmembrane region" description="Helical" evidence="1">
    <location>
        <begin position="310"/>
        <end position="330"/>
    </location>
</feature>
<sequence length="361" mass="39723">MDTKVLDIAVQKGIIETTQRDAIAALIPQTSADETGFKLDFTTILWVGGAGIVIMGLVALSMEAAEISETLLATLFAIYAVVFLGLSLILERREKSKLLCAILATGFALCLTLAYITLQTGSDDYKYFFDYSNEYQAPEENVIPLYQQDLLTWILGSAVAPSLILLASGLFVLQRFAFLPAWSLVILAIIALTQEIAVRAFYDPHGLQVISQWHLISFGLLIYLAGWWMDLKAPVNHGFWLNKLGMLPLSAGLGILFSEGSDPVKWIFLATCLLAIALSVFLRRPSGIGFGAMGILTVIIWRFDVHEDDLTLALVLTAIGFATVAAGYYLQKHMGPLASRIPEPLLRFRPEPRDDPVTFGY</sequence>
<feature type="transmembrane region" description="Helical" evidence="1">
    <location>
        <begin position="150"/>
        <end position="172"/>
    </location>
</feature>
<dbReference type="EMBL" id="QTKU01000002">
    <property type="protein sequence ID" value="MBS8260883.1"/>
    <property type="molecule type" value="Genomic_DNA"/>
</dbReference>
<evidence type="ECO:0000313" key="3">
    <source>
        <dbReference type="Proteomes" id="UP000705379"/>
    </source>
</evidence>
<keyword evidence="1" id="KW-0812">Transmembrane</keyword>
<evidence type="ECO:0000313" key="2">
    <source>
        <dbReference type="EMBL" id="MBS8260883.1"/>
    </source>
</evidence>
<feature type="transmembrane region" description="Helical" evidence="1">
    <location>
        <begin position="98"/>
        <end position="118"/>
    </location>
</feature>
<feature type="transmembrane region" description="Helical" evidence="1">
    <location>
        <begin position="240"/>
        <end position="258"/>
    </location>
</feature>
<organism evidence="2 3">
    <name type="scientific">Roseibium polysiphoniae</name>
    <dbReference type="NCBI Taxonomy" id="2571221"/>
    <lineage>
        <taxon>Bacteria</taxon>
        <taxon>Pseudomonadati</taxon>
        <taxon>Pseudomonadota</taxon>
        <taxon>Alphaproteobacteria</taxon>
        <taxon>Hyphomicrobiales</taxon>
        <taxon>Stappiaceae</taxon>
        <taxon>Roseibium</taxon>
    </lineage>
</organism>
<keyword evidence="1" id="KW-0472">Membrane</keyword>
<keyword evidence="1" id="KW-1133">Transmembrane helix</keyword>
<protein>
    <recommendedName>
        <fullName evidence="4">DUF2157 domain-containing protein</fullName>
    </recommendedName>
</protein>
<reference evidence="2" key="1">
    <citation type="submission" date="2018-08" db="EMBL/GenBank/DDBJ databases">
        <authorList>
            <person name="Jin W."/>
            <person name="Wang H."/>
            <person name="Yang Y."/>
            <person name="Li M."/>
            <person name="Liu J."/>
        </authorList>
    </citation>
    <scope>NUCLEOTIDE SEQUENCE</scope>
    <source>
        <strain evidence="2">AESS21</strain>
    </source>
</reference>
<feature type="transmembrane region" description="Helical" evidence="1">
    <location>
        <begin position="44"/>
        <end position="65"/>
    </location>
</feature>
<evidence type="ECO:0000256" key="1">
    <source>
        <dbReference type="SAM" id="Phobius"/>
    </source>
</evidence>
<feature type="transmembrane region" description="Helical" evidence="1">
    <location>
        <begin position="179"/>
        <end position="198"/>
    </location>
</feature>
<feature type="transmembrane region" description="Helical" evidence="1">
    <location>
        <begin position="210"/>
        <end position="228"/>
    </location>
</feature>
<dbReference type="Proteomes" id="UP000705379">
    <property type="component" value="Unassembled WGS sequence"/>
</dbReference>
<comment type="caution">
    <text evidence="2">The sequence shown here is derived from an EMBL/GenBank/DDBJ whole genome shotgun (WGS) entry which is preliminary data.</text>
</comment>
<dbReference type="RefSeq" id="WP_213216332.1">
    <property type="nucleotide sequence ID" value="NZ_QTKU01000002.1"/>
</dbReference>
<feature type="transmembrane region" description="Helical" evidence="1">
    <location>
        <begin position="71"/>
        <end position="91"/>
    </location>
</feature>